<feature type="disulfide bond" evidence="1">
    <location>
        <begin position="79"/>
        <end position="88"/>
    </location>
</feature>
<dbReference type="Proteomes" id="UP000225706">
    <property type="component" value="Unassembled WGS sequence"/>
</dbReference>
<comment type="caution">
    <text evidence="3">The sequence shown here is derived from an EMBL/GenBank/DDBJ whole genome shotgun (WGS) entry which is preliminary data.</text>
</comment>
<comment type="caution">
    <text evidence="1">Lacks conserved residue(s) required for the propagation of feature annotation.</text>
</comment>
<feature type="domain" description="EGF-like" evidence="2">
    <location>
        <begin position="51"/>
        <end position="89"/>
    </location>
</feature>
<dbReference type="PROSITE" id="PS50026">
    <property type="entry name" value="EGF_3"/>
    <property type="match status" value="1"/>
</dbReference>
<evidence type="ECO:0000256" key="1">
    <source>
        <dbReference type="PROSITE-ProRule" id="PRU00076"/>
    </source>
</evidence>
<dbReference type="InterPro" id="IPR000742">
    <property type="entry name" value="EGF"/>
</dbReference>
<dbReference type="OrthoDB" id="5959512at2759"/>
<protein>
    <submittedName>
        <fullName evidence="3">Hepatocyte growth factor activator</fullName>
    </submittedName>
</protein>
<name>A0A2B4SJQ0_STYPI</name>
<dbReference type="FunFam" id="2.10.25.10:FF:000063">
    <property type="entry name" value="Slit guidance ligand 2"/>
    <property type="match status" value="1"/>
</dbReference>
<keyword evidence="1" id="KW-0245">EGF-like domain</keyword>
<keyword evidence="1" id="KW-1015">Disulfide bond</keyword>
<gene>
    <name evidence="3" type="primary">Hgfac</name>
    <name evidence="3" type="ORF">AWC38_SpisGene6476</name>
</gene>
<dbReference type="SMART" id="SM00181">
    <property type="entry name" value="EGF"/>
    <property type="match status" value="1"/>
</dbReference>
<feature type="disulfide bond" evidence="1">
    <location>
        <begin position="60"/>
        <end position="77"/>
    </location>
</feature>
<dbReference type="PROSITE" id="PS00022">
    <property type="entry name" value="EGF_1"/>
    <property type="match status" value="1"/>
</dbReference>
<sequence length="473" mass="52347">MCYQEPSCVSMNFGPKEGGNFTCELNHHHSAKGNQSSPVLRSKKGHIYLAIENPCSSSPCLNNGTCQAGYTAKGFRCKCPIGFTGARCKTACSFDFEDGIGEWEMTGTAFIYQPTFGDNPAYRHTQSAQQQGSWWIGGAEKRPRESDAVGVLHPEGGDEPHGTLTSPCFSIVGKSISFLIGGGCKLNRVRAELIVDNKIARTETGKCLQTIVNRGNECMVRAGTSIKLVGHYARVRLVNNSTDIWAHKLHDLVLVELRVAMASLRPPIADFNSFKTDLSSVLGQVALEVQYCYLDLGYWKKQHLPNQVQEQPAYTFSLSQISKEFVQKELLKIKENKPTGLINLHDFLIKDVAPAISKPLTVLLSRGINEGSIPPDWKHATLTPIHKTGSKANPANFRPISLASKLIWSFVSSLFERLFMSVLFASTLIVERVWQDRGFDPNLVDLVSCPFTELTIAPIRNTISNHDENTLYP</sequence>
<reference evidence="4" key="1">
    <citation type="journal article" date="2017" name="bioRxiv">
        <title>Comparative analysis of the genomes of Stylophora pistillata and Acropora digitifera provides evidence for extensive differences between species of corals.</title>
        <authorList>
            <person name="Voolstra C.R."/>
            <person name="Li Y."/>
            <person name="Liew Y.J."/>
            <person name="Baumgarten S."/>
            <person name="Zoccola D."/>
            <person name="Flot J.-F."/>
            <person name="Tambutte S."/>
            <person name="Allemand D."/>
            <person name="Aranda M."/>
        </authorList>
    </citation>
    <scope>NUCLEOTIDE SEQUENCE [LARGE SCALE GENOMIC DNA]</scope>
</reference>
<accession>A0A2B4SJQ0</accession>
<evidence type="ECO:0000313" key="3">
    <source>
        <dbReference type="EMBL" id="PFX28808.1"/>
    </source>
</evidence>
<dbReference type="SUPFAM" id="SSF57196">
    <property type="entry name" value="EGF/Laminin"/>
    <property type="match status" value="1"/>
</dbReference>
<organism evidence="3 4">
    <name type="scientific">Stylophora pistillata</name>
    <name type="common">Smooth cauliflower coral</name>
    <dbReference type="NCBI Taxonomy" id="50429"/>
    <lineage>
        <taxon>Eukaryota</taxon>
        <taxon>Metazoa</taxon>
        <taxon>Cnidaria</taxon>
        <taxon>Anthozoa</taxon>
        <taxon>Hexacorallia</taxon>
        <taxon>Scleractinia</taxon>
        <taxon>Astrocoeniina</taxon>
        <taxon>Pocilloporidae</taxon>
        <taxon>Stylophora</taxon>
    </lineage>
</organism>
<dbReference type="Gene3D" id="2.10.25.10">
    <property type="entry name" value="Laminin"/>
    <property type="match status" value="1"/>
</dbReference>
<dbReference type="EMBL" id="LSMT01000077">
    <property type="protein sequence ID" value="PFX28808.1"/>
    <property type="molecule type" value="Genomic_DNA"/>
</dbReference>
<dbReference type="PANTHER" id="PTHR33395:SF22">
    <property type="entry name" value="REVERSE TRANSCRIPTASE DOMAIN-CONTAINING PROTEIN"/>
    <property type="match status" value="1"/>
</dbReference>
<proteinExistence type="predicted"/>
<keyword evidence="4" id="KW-1185">Reference proteome</keyword>
<evidence type="ECO:0000259" key="2">
    <source>
        <dbReference type="PROSITE" id="PS50026"/>
    </source>
</evidence>
<dbReference type="Pfam" id="PF00008">
    <property type="entry name" value="EGF"/>
    <property type="match status" value="1"/>
</dbReference>
<evidence type="ECO:0000313" key="4">
    <source>
        <dbReference type="Proteomes" id="UP000225706"/>
    </source>
</evidence>
<dbReference type="PANTHER" id="PTHR33395">
    <property type="entry name" value="TRANSCRIPTASE, PUTATIVE-RELATED-RELATED"/>
    <property type="match status" value="1"/>
</dbReference>
<dbReference type="CDD" id="cd00054">
    <property type="entry name" value="EGF_CA"/>
    <property type="match status" value="1"/>
</dbReference>
<dbReference type="AlphaFoldDB" id="A0A2B4SJQ0"/>